<reference evidence="3" key="1">
    <citation type="journal article" date="2017" name="Nat. Commun.">
        <title>The North American bullfrog draft genome provides insight into hormonal regulation of long noncoding RNA.</title>
        <authorList>
            <person name="Hammond S.A."/>
            <person name="Warren R.L."/>
            <person name="Vandervalk B.P."/>
            <person name="Kucuk E."/>
            <person name="Khan H."/>
            <person name="Gibb E.A."/>
            <person name="Pandoh P."/>
            <person name="Kirk H."/>
            <person name="Zhao Y."/>
            <person name="Jones M."/>
            <person name="Mungall A.J."/>
            <person name="Coope R."/>
            <person name="Pleasance S."/>
            <person name="Moore R.A."/>
            <person name="Holt R.A."/>
            <person name="Round J.M."/>
            <person name="Ohora S."/>
            <person name="Walle B.V."/>
            <person name="Veldhoen N."/>
            <person name="Helbing C.C."/>
            <person name="Birol I."/>
        </authorList>
    </citation>
    <scope>NUCLEOTIDE SEQUENCE [LARGE SCALE GENOMIC DNA]</scope>
</reference>
<evidence type="ECO:0000313" key="3">
    <source>
        <dbReference type="Proteomes" id="UP000228934"/>
    </source>
</evidence>
<organism evidence="2 3">
    <name type="scientific">Aquarana catesbeiana</name>
    <name type="common">American bullfrog</name>
    <name type="synonym">Rana catesbeiana</name>
    <dbReference type="NCBI Taxonomy" id="8400"/>
    <lineage>
        <taxon>Eukaryota</taxon>
        <taxon>Metazoa</taxon>
        <taxon>Chordata</taxon>
        <taxon>Craniata</taxon>
        <taxon>Vertebrata</taxon>
        <taxon>Euteleostomi</taxon>
        <taxon>Amphibia</taxon>
        <taxon>Batrachia</taxon>
        <taxon>Anura</taxon>
        <taxon>Neobatrachia</taxon>
        <taxon>Ranoidea</taxon>
        <taxon>Ranidae</taxon>
        <taxon>Aquarana</taxon>
    </lineage>
</organism>
<keyword evidence="1" id="KW-0812">Transmembrane</keyword>
<keyword evidence="1" id="KW-0472">Membrane</keyword>
<feature type="transmembrane region" description="Helical" evidence="1">
    <location>
        <begin position="6"/>
        <end position="26"/>
    </location>
</feature>
<evidence type="ECO:0000256" key="1">
    <source>
        <dbReference type="SAM" id="Phobius"/>
    </source>
</evidence>
<gene>
    <name evidence="2" type="ORF">AB205_0032690</name>
</gene>
<dbReference type="EMBL" id="KV949747">
    <property type="protein sequence ID" value="PIO26351.1"/>
    <property type="molecule type" value="Genomic_DNA"/>
</dbReference>
<protein>
    <submittedName>
        <fullName evidence="2">Uncharacterized protein</fullName>
    </submittedName>
</protein>
<feature type="transmembrane region" description="Helical" evidence="1">
    <location>
        <begin position="71"/>
        <end position="90"/>
    </location>
</feature>
<dbReference type="AlphaFoldDB" id="A0A2G9RGG7"/>
<accession>A0A2G9RGG7</accession>
<proteinExistence type="predicted"/>
<sequence length="92" mass="11028">MGDITGTVINMLNFVSSCYFLFLWFLKPCCEAQFCKQCIFSTNMPKLKKIYIFLHKKTKKKQNKNRFKQNATFNVHSKMFLLLQCVWLIIYQ</sequence>
<name>A0A2G9RGG7_AQUCT</name>
<keyword evidence="1" id="KW-1133">Transmembrane helix</keyword>
<keyword evidence="3" id="KW-1185">Reference proteome</keyword>
<dbReference type="Proteomes" id="UP000228934">
    <property type="component" value="Unassembled WGS sequence"/>
</dbReference>
<evidence type="ECO:0000313" key="2">
    <source>
        <dbReference type="EMBL" id="PIO26351.1"/>
    </source>
</evidence>